<accession>A0A6L3VKS6</accession>
<dbReference type="PANTHER" id="PTHR30461">
    <property type="entry name" value="DNA-INVERTASE FROM LAMBDOID PROPHAGE"/>
    <property type="match status" value="1"/>
</dbReference>
<protein>
    <submittedName>
        <fullName evidence="3">Recombinase family protein</fullName>
    </submittedName>
</protein>
<evidence type="ECO:0000313" key="3">
    <source>
        <dbReference type="EMBL" id="KAB2372046.1"/>
    </source>
</evidence>
<dbReference type="Gene3D" id="3.40.50.1390">
    <property type="entry name" value="Resolvase, N-terminal catalytic domain"/>
    <property type="match status" value="1"/>
</dbReference>
<feature type="region of interest" description="Disordered" evidence="1">
    <location>
        <begin position="26"/>
        <end position="45"/>
    </location>
</feature>
<keyword evidence="4" id="KW-1185">Reference proteome</keyword>
<dbReference type="SMART" id="SM00857">
    <property type="entry name" value="Resolvase"/>
    <property type="match status" value="1"/>
</dbReference>
<dbReference type="GO" id="GO:0003677">
    <property type="term" value="F:DNA binding"/>
    <property type="evidence" value="ECO:0007669"/>
    <property type="project" value="InterPro"/>
</dbReference>
<sequence>MEATETAQELGKLRLGLYLRESRVAHGSTNEVESQEDEGREWADDHNSTIAPDAIYVDNDKSASDYSTKIRSDYFRLVSDIEAGKLDAIWLWSTSRSDRKVLNFAGFVDRCRKHSVKLVVGDRIFDLDNPIDLQALLNSAVNDEVFSVQLSKNVKRGMKKQARKGKPHSHTTYGFKRIYDPKTGEYIEQIANEDTAPVVRDIIRSIAKAEDISKIKARLEKAKTPNPSGRQGWARSVIRGIATNKAYIGTRVHQPTKVVEREGKKVRVKFGEPKEYPNSWDALIDEETFWKAQNVLSDPKRKTTRPSRAQHLLSYNARCECGEWVNTKDDKAQRREKVRYYACVKRHSSIKADDLDEFVKAHVDAYLSREDVREFLRSRMSDDAAAIEARTEAAKFRAKLTEIRDAHKAGRLELDEYIEFRDDLKAKIANADERAEQAATPAILRPGAVDWSDIPAARRMVAEIYDIRLHPVGKGRRNVPVADRVTLTPLIGPDAA</sequence>
<dbReference type="OrthoDB" id="4500247at2"/>
<dbReference type="SUPFAM" id="SSF53041">
    <property type="entry name" value="Resolvase-like"/>
    <property type="match status" value="1"/>
</dbReference>
<dbReference type="Pfam" id="PF00239">
    <property type="entry name" value="Resolvase"/>
    <property type="match status" value="1"/>
</dbReference>
<evidence type="ECO:0000313" key="4">
    <source>
        <dbReference type="Proteomes" id="UP000483004"/>
    </source>
</evidence>
<dbReference type="CDD" id="cd00338">
    <property type="entry name" value="Ser_Recombinase"/>
    <property type="match status" value="1"/>
</dbReference>
<dbReference type="AlphaFoldDB" id="A0A6L3VKS6"/>
<dbReference type="InterPro" id="IPR011109">
    <property type="entry name" value="DNA_bind_recombinase_dom"/>
</dbReference>
<dbReference type="EMBL" id="WBMR01000114">
    <property type="protein sequence ID" value="KAB2372046.1"/>
    <property type="molecule type" value="Genomic_DNA"/>
</dbReference>
<evidence type="ECO:0000259" key="2">
    <source>
        <dbReference type="PROSITE" id="PS51737"/>
    </source>
</evidence>
<dbReference type="InterPro" id="IPR050639">
    <property type="entry name" value="SSR_resolvase"/>
</dbReference>
<dbReference type="PANTHER" id="PTHR30461:SF23">
    <property type="entry name" value="DNA RECOMBINASE-RELATED"/>
    <property type="match status" value="1"/>
</dbReference>
<dbReference type="InterPro" id="IPR036162">
    <property type="entry name" value="Resolvase-like_N_sf"/>
</dbReference>
<dbReference type="Pfam" id="PF07508">
    <property type="entry name" value="Recombinase"/>
    <property type="match status" value="1"/>
</dbReference>
<feature type="domain" description="Recombinase" evidence="2">
    <location>
        <begin position="172"/>
        <end position="302"/>
    </location>
</feature>
<proteinExistence type="predicted"/>
<dbReference type="Proteomes" id="UP000483004">
    <property type="component" value="Unassembled WGS sequence"/>
</dbReference>
<gene>
    <name evidence="3" type="ORF">F9B16_30740</name>
</gene>
<reference evidence="3 4" key="1">
    <citation type="submission" date="2019-09" db="EMBL/GenBank/DDBJ databases">
        <title>Actinomadura physcomitrii sp. nov., a novel actinomycete isolated from moss [Physcomitrium sphaericum (Ludw) Fuernr].</title>
        <authorList>
            <person name="Liu C."/>
            <person name="Zhuang X."/>
        </authorList>
    </citation>
    <scope>NUCLEOTIDE SEQUENCE [LARGE SCALE GENOMIC DNA]</scope>
    <source>
        <strain evidence="3 4">CYP1-1B</strain>
    </source>
</reference>
<comment type="caution">
    <text evidence="3">The sequence shown here is derived from an EMBL/GenBank/DDBJ whole genome shotgun (WGS) entry which is preliminary data.</text>
</comment>
<dbReference type="GO" id="GO:0000150">
    <property type="term" value="F:DNA strand exchange activity"/>
    <property type="evidence" value="ECO:0007669"/>
    <property type="project" value="InterPro"/>
</dbReference>
<dbReference type="Gene3D" id="3.90.1750.20">
    <property type="entry name" value="Putative Large Serine Recombinase, Chain B, Domain 2"/>
    <property type="match status" value="1"/>
</dbReference>
<dbReference type="RefSeq" id="WP_151543714.1">
    <property type="nucleotide sequence ID" value="NZ_WBMR01000114.1"/>
</dbReference>
<dbReference type="InterPro" id="IPR038109">
    <property type="entry name" value="DNA_bind_recomb_sf"/>
</dbReference>
<name>A0A6L3VKS6_9ACTN</name>
<dbReference type="PROSITE" id="PS51737">
    <property type="entry name" value="RECOMBINASE_DNA_BIND"/>
    <property type="match status" value="1"/>
</dbReference>
<evidence type="ECO:0000256" key="1">
    <source>
        <dbReference type="SAM" id="MobiDB-lite"/>
    </source>
</evidence>
<organism evidence="3 4">
    <name type="scientific">Actinomadura montaniterrae</name>
    <dbReference type="NCBI Taxonomy" id="1803903"/>
    <lineage>
        <taxon>Bacteria</taxon>
        <taxon>Bacillati</taxon>
        <taxon>Actinomycetota</taxon>
        <taxon>Actinomycetes</taxon>
        <taxon>Streptosporangiales</taxon>
        <taxon>Thermomonosporaceae</taxon>
        <taxon>Actinomadura</taxon>
    </lineage>
</organism>
<dbReference type="InterPro" id="IPR006119">
    <property type="entry name" value="Resolv_N"/>
</dbReference>